<keyword evidence="1" id="KW-0812">Transmembrane</keyword>
<sequence length="155" mass="16904" precursor="true">MNAGKLVVIGIGTIALLMAGGAWVWNYLRTDQSMAFYGSEAAYAIRTAEDAKLSELDDAGAASTTISLAKTPGMQHARHSLLSDASYAWENPTTGGKFQYAVIFTRDGQNVTLKIDPENRLIRYDEANKQVAITEKSATGWKDFATRKLAEAEPR</sequence>
<dbReference type="STRING" id="530564.Psta_1065"/>
<keyword evidence="3" id="KW-1185">Reference proteome</keyword>
<feature type="transmembrane region" description="Helical" evidence="1">
    <location>
        <begin position="6"/>
        <end position="28"/>
    </location>
</feature>
<dbReference type="OrthoDB" id="268738at2"/>
<name>D2R8D1_PIRSD</name>
<dbReference type="EMBL" id="CP001848">
    <property type="protein sequence ID" value="ADB15748.1"/>
    <property type="molecule type" value="Genomic_DNA"/>
</dbReference>
<evidence type="ECO:0000313" key="2">
    <source>
        <dbReference type="EMBL" id="ADB15748.1"/>
    </source>
</evidence>
<keyword evidence="1" id="KW-1133">Transmembrane helix</keyword>
<accession>D2R8D1</accession>
<proteinExistence type="predicted"/>
<dbReference type="AlphaFoldDB" id="D2R8D1"/>
<dbReference type="HOGENOM" id="CLU_1693855_0_0_0"/>
<dbReference type="KEGG" id="psl:Psta_1065"/>
<dbReference type="Proteomes" id="UP000001887">
    <property type="component" value="Chromosome"/>
</dbReference>
<reference evidence="2 3" key="1">
    <citation type="journal article" date="2009" name="Stand. Genomic Sci.">
        <title>Complete genome sequence of Pirellula staleyi type strain (ATCC 27377).</title>
        <authorList>
            <person name="Clum A."/>
            <person name="Tindall B.J."/>
            <person name="Sikorski J."/>
            <person name="Ivanova N."/>
            <person name="Mavrommatis K."/>
            <person name="Lucas S."/>
            <person name="Glavina del Rio T."/>
            <person name="Nolan M."/>
            <person name="Chen F."/>
            <person name="Tice H."/>
            <person name="Pitluck S."/>
            <person name="Cheng J.F."/>
            <person name="Chertkov O."/>
            <person name="Brettin T."/>
            <person name="Han C."/>
            <person name="Detter J.C."/>
            <person name="Kuske C."/>
            <person name="Bruce D."/>
            <person name="Goodwin L."/>
            <person name="Ovchinikova G."/>
            <person name="Pati A."/>
            <person name="Mikhailova N."/>
            <person name="Chen A."/>
            <person name="Palaniappan K."/>
            <person name="Land M."/>
            <person name="Hauser L."/>
            <person name="Chang Y.J."/>
            <person name="Jeffries C.D."/>
            <person name="Chain P."/>
            <person name="Rohde M."/>
            <person name="Goker M."/>
            <person name="Bristow J."/>
            <person name="Eisen J.A."/>
            <person name="Markowitz V."/>
            <person name="Hugenholtz P."/>
            <person name="Kyrpides N.C."/>
            <person name="Klenk H.P."/>
            <person name="Lapidus A."/>
        </authorList>
    </citation>
    <scope>NUCLEOTIDE SEQUENCE [LARGE SCALE GENOMIC DNA]</scope>
    <source>
        <strain evidence="3">ATCC 27377 / DSM 6068 / ICPB 4128</strain>
    </source>
</reference>
<evidence type="ECO:0000256" key="1">
    <source>
        <dbReference type="SAM" id="Phobius"/>
    </source>
</evidence>
<keyword evidence="1" id="KW-0472">Membrane</keyword>
<gene>
    <name evidence="2" type="ordered locus">Psta_1065</name>
</gene>
<organism evidence="2 3">
    <name type="scientific">Pirellula staleyi (strain ATCC 27377 / DSM 6068 / ICPB 4128)</name>
    <name type="common">Pirella staleyi</name>
    <dbReference type="NCBI Taxonomy" id="530564"/>
    <lineage>
        <taxon>Bacteria</taxon>
        <taxon>Pseudomonadati</taxon>
        <taxon>Planctomycetota</taxon>
        <taxon>Planctomycetia</taxon>
        <taxon>Pirellulales</taxon>
        <taxon>Pirellulaceae</taxon>
        <taxon>Pirellula</taxon>
    </lineage>
</organism>
<evidence type="ECO:0000313" key="3">
    <source>
        <dbReference type="Proteomes" id="UP000001887"/>
    </source>
</evidence>
<protein>
    <submittedName>
        <fullName evidence="2">Uncharacterized protein</fullName>
    </submittedName>
</protein>